<evidence type="ECO:0000313" key="3">
    <source>
        <dbReference type="Proteomes" id="UP000026915"/>
    </source>
</evidence>
<gene>
    <name evidence="2" type="ORF">TCM_041527</name>
</gene>
<evidence type="ECO:0000256" key="1">
    <source>
        <dbReference type="SAM" id="SignalP"/>
    </source>
</evidence>
<proteinExistence type="predicted"/>
<accession>A0A061GZT4</accession>
<keyword evidence="3" id="KW-1185">Reference proteome</keyword>
<dbReference type="EMBL" id="CM001887">
    <property type="protein sequence ID" value="EOY33589.1"/>
    <property type="molecule type" value="Genomic_DNA"/>
</dbReference>
<dbReference type="HOGENOM" id="CLU_2473515_0_0_1"/>
<feature type="chain" id="PRO_5001599571" evidence="1">
    <location>
        <begin position="20"/>
        <end position="88"/>
    </location>
</feature>
<reference evidence="2 3" key="1">
    <citation type="journal article" date="2013" name="Genome Biol.">
        <title>The genome sequence of the most widely cultivated cacao type and its use to identify candidate genes regulating pod color.</title>
        <authorList>
            <person name="Motamayor J.C."/>
            <person name="Mockaitis K."/>
            <person name="Schmutz J."/>
            <person name="Haiminen N."/>
            <person name="Iii D.L."/>
            <person name="Cornejo O."/>
            <person name="Findley S.D."/>
            <person name="Zheng P."/>
            <person name="Utro F."/>
            <person name="Royaert S."/>
            <person name="Saski C."/>
            <person name="Jenkins J."/>
            <person name="Podicheti R."/>
            <person name="Zhao M."/>
            <person name="Scheffler B.E."/>
            <person name="Stack J.C."/>
            <person name="Feltus F.A."/>
            <person name="Mustiga G.M."/>
            <person name="Amores F."/>
            <person name="Phillips W."/>
            <person name="Marelli J.P."/>
            <person name="May G.D."/>
            <person name="Shapiro H."/>
            <person name="Ma J."/>
            <person name="Bustamante C.D."/>
            <person name="Schnell R.J."/>
            <person name="Main D."/>
            <person name="Gilbert D."/>
            <person name="Parida L."/>
            <person name="Kuhn D.N."/>
        </authorList>
    </citation>
    <scope>NUCLEOTIDE SEQUENCE [LARGE SCALE GENOMIC DNA]</scope>
    <source>
        <strain evidence="3">cv. Matina 1-6</strain>
    </source>
</reference>
<organism evidence="2 3">
    <name type="scientific">Theobroma cacao</name>
    <name type="common">Cacao</name>
    <name type="synonym">Cocoa</name>
    <dbReference type="NCBI Taxonomy" id="3641"/>
    <lineage>
        <taxon>Eukaryota</taxon>
        <taxon>Viridiplantae</taxon>
        <taxon>Streptophyta</taxon>
        <taxon>Embryophyta</taxon>
        <taxon>Tracheophyta</taxon>
        <taxon>Spermatophyta</taxon>
        <taxon>Magnoliopsida</taxon>
        <taxon>eudicotyledons</taxon>
        <taxon>Gunneridae</taxon>
        <taxon>Pentapetalae</taxon>
        <taxon>rosids</taxon>
        <taxon>malvids</taxon>
        <taxon>Malvales</taxon>
        <taxon>Malvaceae</taxon>
        <taxon>Byttnerioideae</taxon>
        <taxon>Theobroma</taxon>
    </lineage>
</organism>
<protein>
    <submittedName>
        <fullName evidence="2">Uncharacterized protein</fullName>
    </submittedName>
</protein>
<sequence length="88" mass="9974">MMMTVPMCCFFAIFLRLYGVKFFNGGGYNGSYQTLWNSLLKLGRLPFSGNLEENMIDDLHNMKFNVDGSFKGKLGLLGCDSVIKDKHH</sequence>
<name>A0A061GZT4_THECC</name>
<dbReference type="Gramene" id="EOY33589">
    <property type="protein sequence ID" value="EOY33589"/>
    <property type="gene ID" value="TCM_041527"/>
</dbReference>
<dbReference type="AlphaFoldDB" id="A0A061GZT4"/>
<feature type="signal peptide" evidence="1">
    <location>
        <begin position="1"/>
        <end position="19"/>
    </location>
</feature>
<dbReference type="InParanoid" id="A0A061GZT4"/>
<dbReference type="Proteomes" id="UP000026915">
    <property type="component" value="Chromosome 9"/>
</dbReference>
<keyword evidence="1" id="KW-0732">Signal</keyword>
<evidence type="ECO:0000313" key="2">
    <source>
        <dbReference type="EMBL" id="EOY33589.1"/>
    </source>
</evidence>